<keyword evidence="1" id="KW-0472">Membrane</keyword>
<keyword evidence="1" id="KW-1133">Transmembrane helix</keyword>
<reference evidence="3" key="1">
    <citation type="journal article" date="2019" name="Microbiol. Resour. Announc.">
        <title>Complete Genome Sequence of Halomonas olivaria, a Moderately Halophilic Bacterium Isolated from Olive Processing Effluents, Obtained by Nanopore Sequencing.</title>
        <authorList>
            <person name="Nagata S."/>
            <person name="Ii K.M."/>
            <person name="Tsukimi T."/>
            <person name="Miura M.C."/>
            <person name="Galipon J."/>
            <person name="Arakawa K."/>
        </authorList>
    </citation>
    <scope>NUCLEOTIDE SEQUENCE [LARGE SCALE GENOMIC DNA]</scope>
    <source>
        <strain evidence="3">TYRC17</strain>
    </source>
</reference>
<name>A0ABN5WXG9_9GAMM</name>
<evidence type="ECO:0000256" key="1">
    <source>
        <dbReference type="SAM" id="Phobius"/>
    </source>
</evidence>
<organism evidence="2 3">
    <name type="scientific">Vreelandella olivaria</name>
    <dbReference type="NCBI Taxonomy" id="390919"/>
    <lineage>
        <taxon>Bacteria</taxon>
        <taxon>Pseudomonadati</taxon>
        <taxon>Pseudomonadota</taxon>
        <taxon>Gammaproteobacteria</taxon>
        <taxon>Oceanospirillales</taxon>
        <taxon>Halomonadaceae</taxon>
        <taxon>Vreelandella</taxon>
    </lineage>
</organism>
<keyword evidence="3" id="KW-1185">Reference proteome</keyword>
<dbReference type="EMBL" id="AP019416">
    <property type="protein sequence ID" value="BBI49670.1"/>
    <property type="molecule type" value="Genomic_DNA"/>
</dbReference>
<proteinExistence type="predicted"/>
<evidence type="ECO:0000313" key="2">
    <source>
        <dbReference type="EMBL" id="BBI49670.1"/>
    </source>
</evidence>
<evidence type="ECO:0000313" key="3">
    <source>
        <dbReference type="Proteomes" id="UP000289555"/>
    </source>
</evidence>
<gene>
    <name evidence="2" type="ORF">HORIV_20910</name>
</gene>
<evidence type="ECO:0008006" key="4">
    <source>
        <dbReference type="Google" id="ProtNLM"/>
    </source>
</evidence>
<feature type="transmembrane region" description="Helical" evidence="1">
    <location>
        <begin position="12"/>
        <end position="35"/>
    </location>
</feature>
<protein>
    <recommendedName>
        <fullName evidence="4">Secreted protein</fullName>
    </recommendedName>
</protein>
<dbReference type="Proteomes" id="UP000289555">
    <property type="component" value="Chromosome"/>
</dbReference>
<keyword evidence="1" id="KW-0812">Transmembrane</keyword>
<accession>A0ABN5WXG9</accession>
<sequence length="87" mass="9389">MGKVAFEQLLELLLVQLFYVVGVLVAGFFAVFVLVGAGDNQQTAGAQYPLDLFHHRFVAVVVLNGFKTHHHVHAGVGQGMAAQSPCR</sequence>